<keyword evidence="14" id="KW-1185">Reference proteome</keyword>
<evidence type="ECO:0000256" key="3">
    <source>
        <dbReference type="ARBA" id="ARBA00005985"/>
    </source>
</evidence>
<evidence type="ECO:0000256" key="4">
    <source>
        <dbReference type="ARBA" id="ARBA00022475"/>
    </source>
</evidence>
<dbReference type="RefSeq" id="WP_084069663.1">
    <property type="nucleotide sequence ID" value="NZ_FWXY01000012.1"/>
</dbReference>
<keyword evidence="6 13" id="KW-0808">Transferase</keyword>
<accession>A0A1W2CI30</accession>
<evidence type="ECO:0000256" key="9">
    <source>
        <dbReference type="ARBA" id="ARBA00022989"/>
    </source>
</evidence>
<dbReference type="PANTHER" id="PTHR11048:SF28">
    <property type="entry name" value="4-HYDROXYBENZOATE POLYPRENYLTRANSFERASE, MITOCHONDRIAL"/>
    <property type="match status" value="1"/>
</dbReference>
<feature type="transmembrane region" description="Helical" evidence="12">
    <location>
        <begin position="164"/>
        <end position="185"/>
    </location>
</feature>
<reference evidence="13 14" key="1">
    <citation type="submission" date="2017-04" db="EMBL/GenBank/DDBJ databases">
        <authorList>
            <person name="Afonso C.L."/>
            <person name="Miller P.J."/>
            <person name="Scott M.A."/>
            <person name="Spackman E."/>
            <person name="Goraichik I."/>
            <person name="Dimitrov K.M."/>
            <person name="Suarez D.L."/>
            <person name="Swayne D.E."/>
        </authorList>
    </citation>
    <scope>NUCLEOTIDE SEQUENCE [LARGE SCALE GENOMIC DNA]</scope>
    <source>
        <strain evidence="13 14">DSM 3385</strain>
    </source>
</reference>
<evidence type="ECO:0000256" key="5">
    <source>
        <dbReference type="ARBA" id="ARBA00022519"/>
    </source>
</evidence>
<keyword evidence="7" id="KW-0831">Ubiquinone biosynthesis</keyword>
<evidence type="ECO:0000313" key="14">
    <source>
        <dbReference type="Proteomes" id="UP000192418"/>
    </source>
</evidence>
<dbReference type="EMBL" id="FWXY01000012">
    <property type="protein sequence ID" value="SMC84532.1"/>
    <property type="molecule type" value="Genomic_DNA"/>
</dbReference>
<comment type="similarity">
    <text evidence="3">Belongs to the UbiA prenyltransferase family.</text>
</comment>
<evidence type="ECO:0000256" key="1">
    <source>
        <dbReference type="ARBA" id="ARBA00001946"/>
    </source>
</evidence>
<evidence type="ECO:0000256" key="11">
    <source>
        <dbReference type="ARBA" id="ARBA00034524"/>
    </source>
</evidence>
<evidence type="ECO:0000256" key="2">
    <source>
        <dbReference type="ARBA" id="ARBA00004141"/>
    </source>
</evidence>
<dbReference type="InterPro" id="IPR006371">
    <property type="entry name" value="Polyprenyltransferase_UbiA-li"/>
</dbReference>
<evidence type="ECO:0000256" key="8">
    <source>
        <dbReference type="ARBA" id="ARBA00022692"/>
    </source>
</evidence>
<dbReference type="Proteomes" id="UP000192418">
    <property type="component" value="Unassembled WGS sequence"/>
</dbReference>
<keyword evidence="4" id="KW-1003">Cell membrane</keyword>
<feature type="transmembrane region" description="Helical" evidence="12">
    <location>
        <begin position="141"/>
        <end position="158"/>
    </location>
</feature>
<dbReference type="PANTHER" id="PTHR11048">
    <property type="entry name" value="PRENYLTRANSFERASES"/>
    <property type="match status" value="1"/>
</dbReference>
<dbReference type="Gene3D" id="1.10.357.140">
    <property type="entry name" value="UbiA prenyltransferase"/>
    <property type="match status" value="1"/>
</dbReference>
<evidence type="ECO:0000256" key="12">
    <source>
        <dbReference type="SAM" id="Phobius"/>
    </source>
</evidence>
<feature type="transmembrane region" description="Helical" evidence="12">
    <location>
        <begin position="231"/>
        <end position="250"/>
    </location>
</feature>
<comment type="cofactor">
    <cofactor evidence="1">
        <name>Mg(2+)</name>
        <dbReference type="ChEBI" id="CHEBI:18420"/>
    </cofactor>
</comment>
<feature type="transmembrane region" description="Helical" evidence="12">
    <location>
        <begin position="96"/>
        <end position="129"/>
    </location>
</feature>
<organism evidence="13 14">
    <name type="scientific">Desulfocicer vacuolatum DSM 3385</name>
    <dbReference type="NCBI Taxonomy" id="1121400"/>
    <lineage>
        <taxon>Bacteria</taxon>
        <taxon>Pseudomonadati</taxon>
        <taxon>Thermodesulfobacteriota</taxon>
        <taxon>Desulfobacteria</taxon>
        <taxon>Desulfobacterales</taxon>
        <taxon>Desulfobacteraceae</taxon>
        <taxon>Desulfocicer</taxon>
    </lineage>
</organism>
<evidence type="ECO:0000256" key="10">
    <source>
        <dbReference type="ARBA" id="ARBA00023136"/>
    </source>
</evidence>
<protein>
    <recommendedName>
        <fullName evidence="11">4-hydroxybenzoate polyprenyltransferase</fullName>
        <ecNumber evidence="11">2.5.1.39</ecNumber>
    </recommendedName>
</protein>
<keyword evidence="5" id="KW-0997">Cell inner membrane</keyword>
<dbReference type="GO" id="GO:0006744">
    <property type="term" value="P:ubiquinone biosynthetic process"/>
    <property type="evidence" value="ECO:0007669"/>
    <property type="project" value="UniProtKB-KW"/>
</dbReference>
<dbReference type="STRING" id="1121400.SAMN02746065_11250"/>
<dbReference type="FunFam" id="1.10.357.140:FF:000008">
    <property type="entry name" value="4-hydroxybenzoate octaprenyltransferase"/>
    <property type="match status" value="1"/>
</dbReference>
<dbReference type="Pfam" id="PF01040">
    <property type="entry name" value="UbiA"/>
    <property type="match status" value="1"/>
</dbReference>
<evidence type="ECO:0000313" key="13">
    <source>
        <dbReference type="EMBL" id="SMC84532.1"/>
    </source>
</evidence>
<dbReference type="CDD" id="cd13959">
    <property type="entry name" value="PT_UbiA_COQ2"/>
    <property type="match status" value="1"/>
</dbReference>
<dbReference type="InterPro" id="IPR039653">
    <property type="entry name" value="Prenyltransferase"/>
</dbReference>
<dbReference type="AlphaFoldDB" id="A0A1W2CI30"/>
<dbReference type="InterPro" id="IPR000537">
    <property type="entry name" value="UbiA_prenyltransferase"/>
</dbReference>
<feature type="transmembrane region" description="Helical" evidence="12">
    <location>
        <begin position="262"/>
        <end position="283"/>
    </location>
</feature>
<name>A0A1W2CI30_9BACT</name>
<dbReference type="EC" id="2.5.1.39" evidence="11"/>
<keyword evidence="9 12" id="KW-1133">Transmembrane helix</keyword>
<keyword evidence="8 12" id="KW-0812">Transmembrane</keyword>
<comment type="subcellular location">
    <subcellularLocation>
        <location evidence="2">Membrane</location>
        <topology evidence="2">Multi-pass membrane protein</topology>
    </subcellularLocation>
</comment>
<dbReference type="InterPro" id="IPR044878">
    <property type="entry name" value="UbiA_sf"/>
</dbReference>
<dbReference type="FunFam" id="1.20.120.1780:FF:000001">
    <property type="entry name" value="4-hydroxybenzoate octaprenyltransferase"/>
    <property type="match status" value="1"/>
</dbReference>
<keyword evidence="10 12" id="KW-0472">Membrane</keyword>
<sequence>MFSRTKNKILIYGKMIKFSHTVFALPFALSAVVMAWRDHEPDMADLFWIVVAMVGARSAAMGFNRIVDAALDGKNPRTAVREIPSGLLSGKEAVTFVWASAGLFVFAAAMLGTLCFWLSFPVLFFLLFYSYTKRFTMYCHIYLGFAISLAPLGAWVAVTGTLSAPPVFLTLALMTYIAGFDILYACQDIEFDRDQGLFSLPALLGPQNAMMISSILHVATIIFLGAMTVTFGMHPVFLFFLGIIAILLIIEHKLVQPDNLSQINIAFFHMNSLVSILLVVGVVTEALVG</sequence>
<proteinExistence type="inferred from homology"/>
<dbReference type="NCBIfam" id="TIGR01475">
    <property type="entry name" value="ubiA_other"/>
    <property type="match status" value="1"/>
</dbReference>
<gene>
    <name evidence="13" type="ORF">SAMN02746065_11250</name>
</gene>
<evidence type="ECO:0000256" key="6">
    <source>
        <dbReference type="ARBA" id="ARBA00022679"/>
    </source>
</evidence>
<dbReference type="Gene3D" id="1.20.120.1780">
    <property type="entry name" value="UbiA prenyltransferase"/>
    <property type="match status" value="1"/>
</dbReference>
<evidence type="ECO:0000256" key="7">
    <source>
        <dbReference type="ARBA" id="ARBA00022688"/>
    </source>
</evidence>
<dbReference type="OrthoDB" id="9782418at2"/>
<dbReference type="GO" id="GO:0005886">
    <property type="term" value="C:plasma membrane"/>
    <property type="evidence" value="ECO:0007669"/>
    <property type="project" value="TreeGrafter"/>
</dbReference>
<dbReference type="GO" id="GO:0008412">
    <property type="term" value="F:4-hydroxybenzoate polyprenyltransferase activity"/>
    <property type="evidence" value="ECO:0007669"/>
    <property type="project" value="UniProtKB-EC"/>
</dbReference>